<keyword evidence="2" id="KW-0436">Ligase</keyword>
<dbReference type="Proteomes" id="UP000095727">
    <property type="component" value="Unassembled WGS sequence"/>
</dbReference>
<evidence type="ECO:0000256" key="2">
    <source>
        <dbReference type="HAMAP-Rule" id="MF_01539"/>
    </source>
</evidence>
<evidence type="ECO:0000313" key="3">
    <source>
        <dbReference type="EMBL" id="CUM93313.1"/>
    </source>
</evidence>
<comment type="catalytic activity">
    <reaction evidence="2">
        <text>cytidine(34) in elongator tRNA(Met) + acetate + ATP = N(4)-acetylcytidine(34) in elongator tRNA(Met) + AMP + diphosphate</text>
        <dbReference type="Rhea" id="RHEA:58144"/>
        <dbReference type="Rhea" id="RHEA-COMP:10693"/>
        <dbReference type="Rhea" id="RHEA-COMP:10694"/>
        <dbReference type="ChEBI" id="CHEBI:30089"/>
        <dbReference type="ChEBI" id="CHEBI:30616"/>
        <dbReference type="ChEBI" id="CHEBI:33019"/>
        <dbReference type="ChEBI" id="CHEBI:74900"/>
        <dbReference type="ChEBI" id="CHEBI:82748"/>
        <dbReference type="ChEBI" id="CHEBI:456215"/>
    </reaction>
</comment>
<feature type="binding site" evidence="2">
    <location>
        <position position="189"/>
    </location>
    <ligand>
        <name>ATP</name>
        <dbReference type="ChEBI" id="CHEBI:30616"/>
    </ligand>
</feature>
<feature type="binding site" evidence="2">
    <location>
        <begin position="7"/>
        <end position="20"/>
    </location>
    <ligand>
        <name>ATP</name>
        <dbReference type="ChEBI" id="CHEBI:30616"/>
    </ligand>
</feature>
<comment type="function">
    <text evidence="2">Catalyzes the formation of N(4)-acetylcytidine (ac(4)C) at the wobble position of elongator tRNA(Met), using acetate and ATP as substrates. First activates an acetate ion to form acetyladenylate (Ac-AMP) and then transfers the acetyl group to tRNA to form ac(4)C34.</text>
</comment>
<keyword evidence="1 2" id="KW-0819">tRNA processing</keyword>
<dbReference type="InterPro" id="IPR008513">
    <property type="entry name" value="tRNA(Met)_cyd_acetate_ligase"/>
</dbReference>
<protein>
    <recommendedName>
        <fullName evidence="2">tRNA(Met) cytidine acetate ligase</fullName>
        <ecNumber evidence="2">6.3.4.-</ecNumber>
    </recommendedName>
</protein>
<evidence type="ECO:0000313" key="4">
    <source>
        <dbReference type="Proteomes" id="UP000095727"/>
    </source>
</evidence>
<dbReference type="GO" id="GO:0005524">
    <property type="term" value="F:ATP binding"/>
    <property type="evidence" value="ECO:0007669"/>
    <property type="project" value="UniProtKB-KW"/>
</dbReference>
<keyword evidence="2" id="KW-0067">ATP-binding</keyword>
<dbReference type="GO" id="GO:0005737">
    <property type="term" value="C:cytoplasm"/>
    <property type="evidence" value="ECO:0007669"/>
    <property type="project" value="UniProtKB-SubCell"/>
</dbReference>
<dbReference type="RefSeq" id="WP_055156622.1">
    <property type="nucleotide sequence ID" value="NZ_CYXR01000010.1"/>
</dbReference>
<dbReference type="GO" id="GO:0006400">
    <property type="term" value="P:tRNA modification"/>
    <property type="evidence" value="ECO:0007669"/>
    <property type="project" value="UniProtKB-UniRule"/>
</dbReference>
<evidence type="ECO:0000256" key="1">
    <source>
        <dbReference type="ARBA" id="ARBA00022694"/>
    </source>
</evidence>
<keyword evidence="2" id="KW-0820">tRNA-binding</keyword>
<gene>
    <name evidence="2" type="primary">tmcAL</name>
    <name evidence="3" type="ORF">ERS852574_01658</name>
</gene>
<dbReference type="NCBIfam" id="NF010191">
    <property type="entry name" value="PRK13670.1"/>
    <property type="match status" value="1"/>
</dbReference>
<dbReference type="InterPro" id="IPR014729">
    <property type="entry name" value="Rossmann-like_a/b/a_fold"/>
</dbReference>
<keyword evidence="2" id="KW-0694">RNA-binding</keyword>
<keyword evidence="2" id="KW-0963">Cytoplasm</keyword>
<feature type="binding site" evidence="2">
    <location>
        <position position="102"/>
    </location>
    <ligand>
        <name>ATP</name>
        <dbReference type="ChEBI" id="CHEBI:30616"/>
    </ligand>
</feature>
<dbReference type="Gene3D" id="3.40.50.620">
    <property type="entry name" value="HUPs"/>
    <property type="match status" value="1"/>
</dbReference>
<organism evidence="3 4">
    <name type="scientific">Coprococcus comes</name>
    <dbReference type="NCBI Taxonomy" id="410072"/>
    <lineage>
        <taxon>Bacteria</taxon>
        <taxon>Bacillati</taxon>
        <taxon>Bacillota</taxon>
        <taxon>Clostridia</taxon>
        <taxon>Lachnospirales</taxon>
        <taxon>Lachnospiraceae</taxon>
        <taxon>Coprococcus</taxon>
    </lineage>
</organism>
<dbReference type="PANTHER" id="PTHR37825:SF1">
    <property type="entry name" value="TRNA(MET) CYTIDINE ACETATE LIGASE"/>
    <property type="match status" value="1"/>
</dbReference>
<keyword evidence="2" id="KW-0547">Nucleotide-binding</keyword>
<accession>A0A173SSF5</accession>
<dbReference type="EC" id="6.3.4.-" evidence="2"/>
<dbReference type="GO" id="GO:0000049">
    <property type="term" value="F:tRNA binding"/>
    <property type="evidence" value="ECO:0007669"/>
    <property type="project" value="UniProtKB-KW"/>
</dbReference>
<dbReference type="AlphaFoldDB" id="A0A173SSF5"/>
<comment type="similarity">
    <text evidence="2">Belongs to the TmcAL family.</text>
</comment>
<proteinExistence type="inferred from homology"/>
<comment type="subcellular location">
    <subcellularLocation>
        <location evidence="2">Cytoplasm</location>
    </subcellularLocation>
</comment>
<dbReference type="HAMAP" id="MF_01539">
    <property type="entry name" value="TmcAL"/>
    <property type="match status" value="1"/>
</dbReference>
<dbReference type="Pfam" id="PF05636">
    <property type="entry name" value="HIGH_NTase1"/>
    <property type="match status" value="2"/>
</dbReference>
<dbReference type="GO" id="GO:0016879">
    <property type="term" value="F:ligase activity, forming carbon-nitrogen bonds"/>
    <property type="evidence" value="ECO:0007669"/>
    <property type="project" value="UniProtKB-UniRule"/>
</dbReference>
<dbReference type="SUPFAM" id="SSF52374">
    <property type="entry name" value="Nucleotidylyl transferase"/>
    <property type="match status" value="1"/>
</dbReference>
<feature type="binding site" evidence="2">
    <location>
        <position position="164"/>
    </location>
    <ligand>
        <name>ATP</name>
        <dbReference type="ChEBI" id="CHEBI:30616"/>
    </ligand>
</feature>
<dbReference type="EMBL" id="CYXR01000010">
    <property type="protein sequence ID" value="CUM93313.1"/>
    <property type="molecule type" value="Genomic_DNA"/>
</dbReference>
<sequence>MKIVGIIAEYNPFHNGHQYHIDQALQKTGADAAVILMSGDFVQRGAPAIAPKHLRAKAALLGGASLILELPVLFSCGSAELFARGAVSIFNSLGCISYLCFGSECGDIKKLNRLARILSEEPEVYRQLLQDELRKGRPFPQARQTALSVYTKDPSLAEILSSPNNTLGIEYLKALRYFKSPIQPFAIPREGSGYHDTALCETFSSATAIRNRILNPSLPEDAFSSVAGQLPPASSDLLRKNYQSSLPVTQDDFSLLLKYRLLCESASSLTDYLDVSKDLANRIINQRNDFATWSSFCDLLKTRELTYTRISRTLLHILLGIEKDTFRHEPPFCFAEDSGNISGKAKKERSSTSALYARVLGFQKKDTQILKEIKEYATIPLITKLADARNLTSATQVLLNLDIFASDLYESIITEKFGTPFTNEYQKQLQII</sequence>
<comment type="caution">
    <text evidence="2">Lacks conserved residue(s) required for the propagation of feature annotation.</text>
</comment>
<reference evidence="3 4" key="1">
    <citation type="submission" date="2015-09" db="EMBL/GenBank/DDBJ databases">
        <authorList>
            <consortium name="Pathogen Informatics"/>
        </authorList>
    </citation>
    <scope>NUCLEOTIDE SEQUENCE [LARGE SCALE GENOMIC DNA]</scope>
    <source>
        <strain evidence="3 4">2789STDY5834962</strain>
    </source>
</reference>
<dbReference type="PANTHER" id="PTHR37825">
    <property type="entry name" value="TRNA(MET) CYTIDINE ACETATE LIGASE"/>
    <property type="match status" value="1"/>
</dbReference>
<name>A0A173SSF5_9FIRM</name>